<evidence type="ECO:0000313" key="11">
    <source>
        <dbReference type="Proteomes" id="UP000266328"/>
    </source>
</evidence>
<comment type="catalytic activity">
    <reaction evidence="7">
        <text>arsenic triglutathione + 2 [thioredoxin]-dithiol + 2 S-adenosyl-L-methionine + H2O = dimethylarsinous acid + 2 [thioredoxin]-disulfide + 3 glutathione + 2 S-adenosyl-L-homocysteine + 2 H(+)</text>
        <dbReference type="Rhea" id="RHEA:69464"/>
        <dbReference type="Rhea" id="RHEA-COMP:10698"/>
        <dbReference type="Rhea" id="RHEA-COMP:10700"/>
        <dbReference type="ChEBI" id="CHEBI:15377"/>
        <dbReference type="ChEBI" id="CHEBI:15378"/>
        <dbReference type="ChEBI" id="CHEBI:23808"/>
        <dbReference type="ChEBI" id="CHEBI:29950"/>
        <dbReference type="ChEBI" id="CHEBI:50058"/>
        <dbReference type="ChEBI" id="CHEBI:57856"/>
        <dbReference type="ChEBI" id="CHEBI:57925"/>
        <dbReference type="ChEBI" id="CHEBI:59789"/>
        <dbReference type="ChEBI" id="CHEBI:183640"/>
        <dbReference type="EC" id="2.1.1.137"/>
    </reaction>
</comment>
<gene>
    <name evidence="10" type="ORF">SMC7_00970</name>
</gene>
<evidence type="ECO:0000313" key="10">
    <source>
        <dbReference type="EMBL" id="RIE06725.1"/>
    </source>
</evidence>
<dbReference type="GO" id="GO:0032259">
    <property type="term" value="P:methylation"/>
    <property type="evidence" value="ECO:0007669"/>
    <property type="project" value="UniProtKB-KW"/>
</dbReference>
<evidence type="ECO:0000256" key="3">
    <source>
        <dbReference type="ARBA" id="ARBA00034487"/>
    </source>
</evidence>
<keyword evidence="11" id="KW-1185">Reference proteome</keyword>
<evidence type="ECO:0000256" key="5">
    <source>
        <dbReference type="ARBA" id="ARBA00034545"/>
    </source>
</evidence>
<evidence type="ECO:0000256" key="8">
    <source>
        <dbReference type="ARBA" id="ARBA00048428"/>
    </source>
</evidence>
<dbReference type="GO" id="GO:0030791">
    <property type="term" value="F:arsenite methyltransferase activity"/>
    <property type="evidence" value="ECO:0007669"/>
    <property type="project" value="UniProtKB-EC"/>
</dbReference>
<keyword evidence="1 10" id="KW-0808">Transferase</keyword>
<dbReference type="InterPro" id="IPR025714">
    <property type="entry name" value="Methyltranfer_dom"/>
</dbReference>
<dbReference type="CDD" id="cd02440">
    <property type="entry name" value="AdoMet_MTases"/>
    <property type="match status" value="1"/>
</dbReference>
<evidence type="ECO:0000259" key="9">
    <source>
        <dbReference type="Pfam" id="PF13847"/>
    </source>
</evidence>
<dbReference type="Gene3D" id="3.40.50.150">
    <property type="entry name" value="Vaccinia Virus protein VP39"/>
    <property type="match status" value="1"/>
</dbReference>
<sequence>MTDKKMKEIVKDKYGRIAAGAASGCGCGCRPMPEEAVSSISKGVGYSDADLAAVPEGANLGLGCGNPLAFSALKEGDVVLDLGSGAGFDSFLAARKVGKTGKVIGVDMTPEMIAKARANAMAGNFENVEFLLGDIEALPLPDNSVDAAISNCVINLVPDKQKVFQELNRVLRPEGRFMISDVVLLKELPEEVRTSVEAYVGCVAGAILKDQYLAIIRGAGFEDVRVVDESYAAVDLDDPEVHEVAKQCVGADESRIDDLVHSVASIKVHGVKKATG</sequence>
<comment type="similarity">
    <text evidence="3">Belongs to the methyltransferase superfamily. Arsenite methyltransferase family.</text>
</comment>
<evidence type="ECO:0000256" key="6">
    <source>
        <dbReference type="ARBA" id="ARBA00047941"/>
    </source>
</evidence>
<dbReference type="SUPFAM" id="SSF53335">
    <property type="entry name" value="S-adenosyl-L-methionine-dependent methyltransferases"/>
    <property type="match status" value="1"/>
</dbReference>
<feature type="domain" description="Methyltransferase" evidence="9">
    <location>
        <begin position="74"/>
        <end position="219"/>
    </location>
</feature>
<proteinExistence type="inferred from homology"/>
<dbReference type="PANTHER" id="PTHR43675">
    <property type="entry name" value="ARSENITE METHYLTRANSFERASE"/>
    <property type="match status" value="1"/>
</dbReference>
<protein>
    <recommendedName>
        <fullName evidence="5">Arsenite methyltransferase</fullName>
        <ecNumber evidence="4">2.1.1.137</ecNumber>
    </recommendedName>
</protein>
<comment type="catalytic activity">
    <reaction evidence="6">
        <text>arsenic triglutathione + [thioredoxin]-dithiol + S-adenosyl-L-methionine + 2 H2O = methylarsonous acid + [thioredoxin]-disulfide + 3 glutathione + S-adenosyl-L-homocysteine + H(+)</text>
        <dbReference type="Rhea" id="RHEA:69460"/>
        <dbReference type="Rhea" id="RHEA-COMP:10698"/>
        <dbReference type="Rhea" id="RHEA-COMP:10700"/>
        <dbReference type="ChEBI" id="CHEBI:15377"/>
        <dbReference type="ChEBI" id="CHEBI:15378"/>
        <dbReference type="ChEBI" id="CHEBI:17826"/>
        <dbReference type="ChEBI" id="CHEBI:29950"/>
        <dbReference type="ChEBI" id="CHEBI:50058"/>
        <dbReference type="ChEBI" id="CHEBI:57856"/>
        <dbReference type="ChEBI" id="CHEBI:57925"/>
        <dbReference type="ChEBI" id="CHEBI:59789"/>
        <dbReference type="ChEBI" id="CHEBI:183640"/>
        <dbReference type="EC" id="2.1.1.137"/>
    </reaction>
</comment>
<dbReference type="PROSITE" id="PS51257">
    <property type="entry name" value="PROKAR_LIPOPROTEIN"/>
    <property type="match status" value="1"/>
</dbReference>
<dbReference type="OrthoDB" id="9765084at2"/>
<dbReference type="InterPro" id="IPR029063">
    <property type="entry name" value="SAM-dependent_MTases_sf"/>
</dbReference>
<keyword evidence="10" id="KW-0489">Methyltransferase</keyword>
<evidence type="ECO:0000256" key="7">
    <source>
        <dbReference type="ARBA" id="ARBA00047943"/>
    </source>
</evidence>
<dbReference type="AlphaFoldDB" id="A0A398CVQ5"/>
<comment type="catalytic activity">
    <reaction evidence="8">
        <text>arsenic triglutathione + 3 [thioredoxin]-dithiol + 3 S-adenosyl-L-methionine = trimethylarsine + 3 [thioredoxin]-disulfide + 3 glutathione + 3 S-adenosyl-L-homocysteine + 3 H(+)</text>
        <dbReference type="Rhea" id="RHEA:69432"/>
        <dbReference type="Rhea" id="RHEA-COMP:10698"/>
        <dbReference type="Rhea" id="RHEA-COMP:10700"/>
        <dbReference type="ChEBI" id="CHEBI:15378"/>
        <dbReference type="ChEBI" id="CHEBI:27130"/>
        <dbReference type="ChEBI" id="CHEBI:29950"/>
        <dbReference type="ChEBI" id="CHEBI:50058"/>
        <dbReference type="ChEBI" id="CHEBI:57856"/>
        <dbReference type="ChEBI" id="CHEBI:57925"/>
        <dbReference type="ChEBI" id="CHEBI:59789"/>
        <dbReference type="ChEBI" id="CHEBI:183640"/>
        <dbReference type="EC" id="2.1.1.137"/>
    </reaction>
</comment>
<dbReference type="EMBL" id="QXIS01000006">
    <property type="protein sequence ID" value="RIE06725.1"/>
    <property type="molecule type" value="Genomic_DNA"/>
</dbReference>
<dbReference type="Pfam" id="PF13847">
    <property type="entry name" value="Methyltransf_31"/>
    <property type="match status" value="1"/>
</dbReference>
<evidence type="ECO:0000256" key="1">
    <source>
        <dbReference type="ARBA" id="ARBA00022679"/>
    </source>
</evidence>
<comment type="caution">
    <text evidence="10">The sequence shown here is derived from an EMBL/GenBank/DDBJ whole genome shotgun (WGS) entry which is preliminary data.</text>
</comment>
<organism evidence="10 11">
    <name type="scientific">Candidatus Cryosericum terrychapinii</name>
    <dbReference type="NCBI Taxonomy" id="2290919"/>
    <lineage>
        <taxon>Bacteria</taxon>
        <taxon>Pseudomonadati</taxon>
        <taxon>Caldisericota/Cryosericota group</taxon>
        <taxon>Candidatus Cryosericota</taxon>
        <taxon>Candidatus Cryosericia</taxon>
        <taxon>Candidatus Cryosericales</taxon>
        <taxon>Candidatus Cryosericaceae</taxon>
        <taxon>Candidatus Cryosericum</taxon>
    </lineage>
</organism>
<dbReference type="NCBIfam" id="NF008823">
    <property type="entry name" value="PRK11873.1"/>
    <property type="match status" value="1"/>
</dbReference>
<accession>A0A398CVQ5</accession>
<dbReference type="PANTHER" id="PTHR43675:SF8">
    <property type="entry name" value="ARSENITE METHYLTRANSFERASE"/>
    <property type="match status" value="1"/>
</dbReference>
<dbReference type="EC" id="2.1.1.137" evidence="4"/>
<evidence type="ECO:0000256" key="2">
    <source>
        <dbReference type="ARBA" id="ARBA00022691"/>
    </source>
</evidence>
<evidence type="ECO:0000256" key="4">
    <source>
        <dbReference type="ARBA" id="ARBA00034521"/>
    </source>
</evidence>
<dbReference type="InterPro" id="IPR026669">
    <property type="entry name" value="Arsenite_MeTrfase-like"/>
</dbReference>
<dbReference type="Proteomes" id="UP000266328">
    <property type="component" value="Unassembled WGS sequence"/>
</dbReference>
<reference evidence="10 11" key="1">
    <citation type="submission" date="2018-09" db="EMBL/GenBank/DDBJ databases">
        <title>Discovery and Ecogenomic Context for Candidatus Cryosericales, a Global Caldiserica Order Active in Thawing Permafrost.</title>
        <authorList>
            <person name="Martinez M.A."/>
            <person name="Woodcroft B.J."/>
            <person name="Ignacio Espinoza J.C."/>
            <person name="Zayed A."/>
            <person name="Singleton C.M."/>
            <person name="Boyd J."/>
            <person name="Li Y.-F."/>
            <person name="Purvine S."/>
            <person name="Maughan H."/>
            <person name="Hodgkins S.B."/>
            <person name="Anderson D."/>
            <person name="Sederholm M."/>
            <person name="Temperton B."/>
            <person name="Saleska S.R."/>
            <person name="Tyson G.W."/>
            <person name="Rich V.I."/>
        </authorList>
    </citation>
    <scope>NUCLEOTIDE SEQUENCE [LARGE SCALE GENOMIC DNA]</scope>
    <source>
        <strain evidence="10 11">SMC7</strain>
    </source>
</reference>
<keyword evidence="2" id="KW-0949">S-adenosyl-L-methionine</keyword>
<name>A0A398CVQ5_9BACT</name>